<protein>
    <submittedName>
        <fullName evidence="1">Uncharacterized protein</fullName>
    </submittedName>
</protein>
<dbReference type="VEuPathDB" id="ToxoDB:CSUI_008241"/>
<accession>A0A2C6KNG8</accession>
<gene>
    <name evidence="1" type="ORF">CSUI_008241</name>
</gene>
<evidence type="ECO:0000313" key="1">
    <source>
        <dbReference type="EMBL" id="PHJ17933.1"/>
    </source>
</evidence>
<name>A0A2C6KNG8_9APIC</name>
<reference evidence="1 2" key="1">
    <citation type="journal article" date="2017" name="Int. J. Parasitol.">
        <title>The genome of the protozoan parasite Cystoisospora suis and a reverse vaccinology approach to identify vaccine candidates.</title>
        <authorList>
            <person name="Palmieri N."/>
            <person name="Shrestha A."/>
            <person name="Ruttkowski B."/>
            <person name="Beck T."/>
            <person name="Vogl C."/>
            <person name="Tomley F."/>
            <person name="Blake D.P."/>
            <person name="Joachim A."/>
        </authorList>
    </citation>
    <scope>NUCLEOTIDE SEQUENCE [LARGE SCALE GENOMIC DNA]</scope>
    <source>
        <strain evidence="1 2">Wien I</strain>
    </source>
</reference>
<dbReference type="GeneID" id="94431586"/>
<organism evidence="1 2">
    <name type="scientific">Cystoisospora suis</name>
    <dbReference type="NCBI Taxonomy" id="483139"/>
    <lineage>
        <taxon>Eukaryota</taxon>
        <taxon>Sar</taxon>
        <taxon>Alveolata</taxon>
        <taxon>Apicomplexa</taxon>
        <taxon>Conoidasida</taxon>
        <taxon>Coccidia</taxon>
        <taxon>Eucoccidiorida</taxon>
        <taxon>Eimeriorina</taxon>
        <taxon>Sarcocystidae</taxon>
        <taxon>Cystoisospora</taxon>
    </lineage>
</organism>
<dbReference type="Proteomes" id="UP000221165">
    <property type="component" value="Unassembled WGS sequence"/>
</dbReference>
<evidence type="ECO:0000313" key="2">
    <source>
        <dbReference type="Proteomes" id="UP000221165"/>
    </source>
</evidence>
<dbReference type="EMBL" id="MIGC01004567">
    <property type="protein sequence ID" value="PHJ17933.1"/>
    <property type="molecule type" value="Genomic_DNA"/>
</dbReference>
<comment type="caution">
    <text evidence="1">The sequence shown here is derived from an EMBL/GenBank/DDBJ whole genome shotgun (WGS) entry which is preliminary data.</text>
</comment>
<feature type="non-terminal residue" evidence="1">
    <location>
        <position position="1"/>
    </location>
</feature>
<proteinExistence type="predicted"/>
<sequence>LHSSLLSVWIAYSSRSKTAYAVTKVDRRSLSSHVP</sequence>
<keyword evidence="2" id="KW-1185">Reference proteome</keyword>
<dbReference type="AlphaFoldDB" id="A0A2C6KNG8"/>
<dbReference type="RefSeq" id="XP_067919647.1">
    <property type="nucleotide sequence ID" value="XM_068068375.1"/>
</dbReference>